<gene>
    <name evidence="2" type="ORF">MUK42_11355</name>
</gene>
<name>A0A9E7GZ78_9LILI</name>
<dbReference type="Proteomes" id="UP001055439">
    <property type="component" value="Chromosome 7"/>
</dbReference>
<dbReference type="OrthoDB" id="692209at2759"/>
<protein>
    <submittedName>
        <fullName evidence="2">Uncharacterized protein</fullName>
    </submittedName>
</protein>
<organism evidence="2 3">
    <name type="scientific">Musa troglodytarum</name>
    <name type="common">fe'i banana</name>
    <dbReference type="NCBI Taxonomy" id="320322"/>
    <lineage>
        <taxon>Eukaryota</taxon>
        <taxon>Viridiplantae</taxon>
        <taxon>Streptophyta</taxon>
        <taxon>Embryophyta</taxon>
        <taxon>Tracheophyta</taxon>
        <taxon>Spermatophyta</taxon>
        <taxon>Magnoliopsida</taxon>
        <taxon>Liliopsida</taxon>
        <taxon>Zingiberales</taxon>
        <taxon>Musaceae</taxon>
        <taxon>Musa</taxon>
    </lineage>
</organism>
<dbReference type="AlphaFoldDB" id="A0A9E7GZ78"/>
<keyword evidence="3" id="KW-1185">Reference proteome</keyword>
<feature type="compositionally biased region" description="Basic and acidic residues" evidence="1">
    <location>
        <begin position="82"/>
        <end position="92"/>
    </location>
</feature>
<evidence type="ECO:0000313" key="2">
    <source>
        <dbReference type="EMBL" id="URE20163.1"/>
    </source>
</evidence>
<dbReference type="EMBL" id="CP097509">
    <property type="protein sequence ID" value="URE20163.1"/>
    <property type="molecule type" value="Genomic_DNA"/>
</dbReference>
<evidence type="ECO:0000256" key="1">
    <source>
        <dbReference type="SAM" id="MobiDB-lite"/>
    </source>
</evidence>
<feature type="compositionally biased region" description="Basic and acidic residues" evidence="1">
    <location>
        <begin position="50"/>
        <end position="71"/>
    </location>
</feature>
<sequence length="153" mass="17410">MPLFSFLVAPQTNKLSTIMGLRHSLGFLTSLLTFLLSLLLFSLPPSSLSTREDDARSPLTPRERYRQDFHVMKPRPWPYPSDDDHLIHDSERRMRRRRRGGAKRKPGYADLGATTFSAMLPRGFVPPSDSSWCHNGAPDSINIYCDHKSTARP</sequence>
<proteinExistence type="predicted"/>
<evidence type="ECO:0000313" key="3">
    <source>
        <dbReference type="Proteomes" id="UP001055439"/>
    </source>
</evidence>
<reference evidence="2" key="1">
    <citation type="submission" date="2022-05" db="EMBL/GenBank/DDBJ databases">
        <title>The Musa troglodytarum L. genome provides insights into the mechanism of non-climacteric behaviour and enrichment of carotenoids.</title>
        <authorList>
            <person name="Wang J."/>
        </authorList>
    </citation>
    <scope>NUCLEOTIDE SEQUENCE</scope>
    <source>
        <tissue evidence="2">Leaf</tissue>
    </source>
</reference>
<feature type="compositionally biased region" description="Basic residues" evidence="1">
    <location>
        <begin position="93"/>
        <end position="106"/>
    </location>
</feature>
<accession>A0A9E7GZ78</accession>
<feature type="region of interest" description="Disordered" evidence="1">
    <location>
        <begin position="47"/>
        <end position="108"/>
    </location>
</feature>